<comment type="similarity">
    <text evidence="1">Belongs to the DNA2/NAM7 helicase family.</text>
</comment>
<dbReference type="InterPro" id="IPR041677">
    <property type="entry name" value="DNA2/NAM7_AAA_11"/>
</dbReference>
<dbReference type="KEGG" id="fbm:MQE35_00915"/>
<dbReference type="Pfam" id="PF13087">
    <property type="entry name" value="AAA_12"/>
    <property type="match status" value="1"/>
</dbReference>
<sequence>MTKIKNWLHYWKNSLADAERAEIDFQRQKHFFGEHIDLSNGHLPCEDIKVLFDLEECKLNEQRGITKKDSPEWQSIEQIDLIIAPFVLQPLPEYQKYLRSTKPVFPFWIKATALPDGGLRVAEDHFPVIPRSVLAPSANENNDFIFSHVDTVDKATQLDKSEFEDWNDYWDFSQKVFKELTEQTLSSYKAEYYSRIDRTLYFVPDEKFTPSTHIIKLIENLLINESEPPLIKQIIETPSRKDNKPLAIDHYMDANSLHLGQMGCDYPLSITQRRALYTFLNAKDEKVFAVNGPPGTGKTTLLQSVVANYVVQSVKKDEPPVILACSTNNQAVINIIESFSKSNSNLPFLGQRWISSIEGFAAFLPSNSKQVLNGINYYKSDDSSNLSALDDYENVEKSEAEFLAHINEYTNKNFIDLTTCCDFLKDEIAAIENTLTDGKNLWKDFLLQIHSFNTEFNITTSSSKYYPTGQHDISITQLKKDKDSFTDTEGQVINYFNNEPFFRKIFCWLNIKSSLEKRTTEVRRLLRNTPYKFDESIFTNISKILNAIDLKIQAVDSTIHKATNWVVWKGLNQIKGNPPISEKELTLREASKTEKTKFAPCYLYDELDVSLRHKAFWLSIHFWEAKWILATKDFLNDDRKENKGAKGRMNMWRRRAMLTPCFVSTFFMAPRFFFYSKHAGKTDADDNLWESPPLEEFVDLLMVDESGQVTPEVGLPTFALCKKALVVGDVKQIEPVWNIIPKVDIGNLIKHDILKNANDPNYLFFKSKGLLASSGDVMSVAQRATNFIYDDPRVAERGMMLQEHRRCYNEIIKYCNEMAYSGVLKPLRGNSQKALLPPMVHFHVDSNSITKNKDRTNEKEAEVLLNWLVQYKEKIFDYYKHVKDYNNQFENMVGIITPFSGQKRTLIRLANSKGLNTKLMKIGTVHALQGAERPVILFSSVYGPGDTGTMFFDRDNKPNMLNVAVSRAKDSFIVFGNRNILDGKTTKPSGILAKHLKFYEN</sequence>
<dbReference type="GO" id="GO:0005524">
    <property type="term" value="F:ATP binding"/>
    <property type="evidence" value="ECO:0007669"/>
    <property type="project" value="UniProtKB-KW"/>
</dbReference>
<evidence type="ECO:0000256" key="5">
    <source>
        <dbReference type="ARBA" id="ARBA00022840"/>
    </source>
</evidence>
<evidence type="ECO:0000313" key="8">
    <source>
        <dbReference type="EMBL" id="UOB17872.1"/>
    </source>
</evidence>
<dbReference type="GO" id="GO:0016787">
    <property type="term" value="F:hydrolase activity"/>
    <property type="evidence" value="ECO:0007669"/>
    <property type="project" value="UniProtKB-KW"/>
</dbReference>
<accession>A0A9E6ZZ65</accession>
<dbReference type="InterPro" id="IPR027417">
    <property type="entry name" value="P-loop_NTPase"/>
</dbReference>
<dbReference type="InterPro" id="IPR050534">
    <property type="entry name" value="Coronavir_polyprotein_1ab"/>
</dbReference>
<evidence type="ECO:0000256" key="1">
    <source>
        <dbReference type="ARBA" id="ARBA00007913"/>
    </source>
</evidence>
<protein>
    <submittedName>
        <fullName evidence="8">DEAD/DEAH box helicase</fullName>
    </submittedName>
</protein>
<dbReference type="PANTHER" id="PTHR43788">
    <property type="entry name" value="DNA2/NAM7 HELICASE FAMILY MEMBER"/>
    <property type="match status" value="1"/>
</dbReference>
<feature type="domain" description="DNA2/NAM7 helicase-like C-terminal" evidence="7">
    <location>
        <begin position="797"/>
        <end position="978"/>
    </location>
</feature>
<keyword evidence="5" id="KW-0067">ATP-binding</keyword>
<evidence type="ECO:0000256" key="2">
    <source>
        <dbReference type="ARBA" id="ARBA00022741"/>
    </source>
</evidence>
<organism evidence="8 9">
    <name type="scientific">Abyssalbus ytuae</name>
    <dbReference type="NCBI Taxonomy" id="2926907"/>
    <lineage>
        <taxon>Bacteria</taxon>
        <taxon>Pseudomonadati</taxon>
        <taxon>Bacteroidota</taxon>
        <taxon>Flavobacteriia</taxon>
        <taxon>Flavobacteriales</taxon>
        <taxon>Flavobacteriaceae</taxon>
        <taxon>Abyssalbus</taxon>
    </lineage>
</organism>
<dbReference type="EMBL" id="CP094358">
    <property type="protein sequence ID" value="UOB17872.1"/>
    <property type="molecule type" value="Genomic_DNA"/>
</dbReference>
<dbReference type="Gene3D" id="3.40.50.300">
    <property type="entry name" value="P-loop containing nucleotide triphosphate hydrolases"/>
    <property type="match status" value="2"/>
</dbReference>
<keyword evidence="4 8" id="KW-0347">Helicase</keyword>
<evidence type="ECO:0000259" key="7">
    <source>
        <dbReference type="Pfam" id="PF13087"/>
    </source>
</evidence>
<evidence type="ECO:0000256" key="4">
    <source>
        <dbReference type="ARBA" id="ARBA00022806"/>
    </source>
</evidence>
<evidence type="ECO:0000259" key="6">
    <source>
        <dbReference type="Pfam" id="PF13086"/>
    </source>
</evidence>
<dbReference type="GO" id="GO:0043139">
    <property type="term" value="F:5'-3' DNA helicase activity"/>
    <property type="evidence" value="ECO:0007669"/>
    <property type="project" value="TreeGrafter"/>
</dbReference>
<dbReference type="PANTHER" id="PTHR43788:SF8">
    <property type="entry name" value="DNA-BINDING PROTEIN SMUBP-2"/>
    <property type="match status" value="1"/>
</dbReference>
<keyword evidence="9" id="KW-1185">Reference proteome</keyword>
<keyword evidence="3" id="KW-0378">Hydrolase</keyword>
<name>A0A9E6ZZ65_9FLAO</name>
<dbReference type="InterPro" id="IPR047187">
    <property type="entry name" value="SF1_C_Upf1"/>
</dbReference>
<dbReference type="SUPFAM" id="SSF52540">
    <property type="entry name" value="P-loop containing nucleoside triphosphate hydrolases"/>
    <property type="match status" value="1"/>
</dbReference>
<feature type="domain" description="DNA2/NAM7 helicase helicase" evidence="6">
    <location>
        <begin position="269"/>
        <end position="341"/>
    </location>
</feature>
<proteinExistence type="inferred from homology"/>
<evidence type="ECO:0000256" key="3">
    <source>
        <dbReference type="ARBA" id="ARBA00022801"/>
    </source>
</evidence>
<dbReference type="InterPro" id="IPR041679">
    <property type="entry name" value="DNA2/NAM7-like_C"/>
</dbReference>
<dbReference type="RefSeq" id="WP_255843663.1">
    <property type="nucleotide sequence ID" value="NZ_CP094358.1"/>
</dbReference>
<gene>
    <name evidence="8" type="ORF">MQE35_00915</name>
</gene>
<dbReference type="CDD" id="cd18808">
    <property type="entry name" value="SF1_C_Upf1"/>
    <property type="match status" value="1"/>
</dbReference>
<dbReference type="AlphaFoldDB" id="A0A9E6ZZ65"/>
<evidence type="ECO:0000313" key="9">
    <source>
        <dbReference type="Proteomes" id="UP000831290"/>
    </source>
</evidence>
<dbReference type="Proteomes" id="UP000831290">
    <property type="component" value="Chromosome"/>
</dbReference>
<reference evidence="8" key="1">
    <citation type="submission" date="2022-03" db="EMBL/GenBank/DDBJ databases">
        <title>Description of Abyssus ytuae gen. nov., sp. nov., a novel member of the family Flavobacteriaceae isolated from the sediment of Mariana Trench.</title>
        <authorList>
            <person name="Zhang J."/>
            <person name="Xu X."/>
        </authorList>
    </citation>
    <scope>NUCLEOTIDE SEQUENCE</scope>
    <source>
        <strain evidence="8">MT3330</strain>
    </source>
</reference>
<dbReference type="Pfam" id="PF13086">
    <property type="entry name" value="AAA_11"/>
    <property type="match status" value="1"/>
</dbReference>
<keyword evidence="2" id="KW-0547">Nucleotide-binding</keyword>